<feature type="transmembrane region" description="Helical" evidence="2">
    <location>
        <begin position="326"/>
        <end position="343"/>
    </location>
</feature>
<reference evidence="3" key="2">
    <citation type="submission" date="2025-09" db="UniProtKB">
        <authorList>
            <consortium name="Ensembl"/>
        </authorList>
    </citation>
    <scope>IDENTIFICATION</scope>
</reference>
<name>A0A8C4R9D7_EPTBU</name>
<feature type="transmembrane region" description="Helical" evidence="2">
    <location>
        <begin position="25"/>
        <end position="46"/>
    </location>
</feature>
<keyword evidence="4" id="KW-1185">Reference proteome</keyword>
<dbReference type="PANTHER" id="PTHR28658:SF3">
    <property type="entry name" value="TRANSMEMBRANE PROTEIN 180"/>
    <property type="match status" value="1"/>
</dbReference>
<reference evidence="3" key="1">
    <citation type="submission" date="2025-08" db="UniProtKB">
        <authorList>
            <consortium name="Ensembl"/>
        </authorList>
    </citation>
    <scope>IDENTIFICATION</scope>
</reference>
<feature type="transmembrane region" description="Helical" evidence="2">
    <location>
        <begin position="157"/>
        <end position="178"/>
    </location>
</feature>
<dbReference type="GeneTree" id="ENSGT00940000160317"/>
<feature type="transmembrane region" description="Helical" evidence="2">
    <location>
        <begin position="291"/>
        <end position="314"/>
    </location>
</feature>
<dbReference type="GO" id="GO:0016020">
    <property type="term" value="C:membrane"/>
    <property type="evidence" value="ECO:0007669"/>
    <property type="project" value="UniProtKB-SubCell"/>
</dbReference>
<dbReference type="Ensembl" id="ENSEBUT00000026611.1">
    <property type="protein sequence ID" value="ENSEBUP00000026036.1"/>
    <property type="gene ID" value="ENSEBUG00000016045.1"/>
</dbReference>
<dbReference type="Pfam" id="PF13347">
    <property type="entry name" value="MFS_2"/>
    <property type="match status" value="1"/>
</dbReference>
<feature type="transmembrane region" description="Helical" evidence="2">
    <location>
        <begin position="258"/>
        <end position="279"/>
    </location>
</feature>
<dbReference type="SUPFAM" id="SSF103473">
    <property type="entry name" value="MFS general substrate transporter"/>
    <property type="match status" value="1"/>
</dbReference>
<accession>A0A8C4R9D7</accession>
<dbReference type="InterPro" id="IPR040035">
    <property type="entry name" value="TMEM180"/>
</dbReference>
<dbReference type="Gene3D" id="1.20.1250.20">
    <property type="entry name" value="MFS general substrate transporter like domains"/>
    <property type="match status" value="1"/>
</dbReference>
<feature type="transmembrane region" description="Helical" evidence="2">
    <location>
        <begin position="118"/>
        <end position="136"/>
    </location>
</feature>
<keyword evidence="2" id="KW-1133">Transmembrane helix</keyword>
<dbReference type="InterPro" id="IPR036259">
    <property type="entry name" value="MFS_trans_sf"/>
</dbReference>
<evidence type="ECO:0000256" key="2">
    <source>
        <dbReference type="SAM" id="Phobius"/>
    </source>
</evidence>
<sequence length="513" mass="57534">MAICLATALSYGALAFCQNILHNVFLLYYVDIFVTVYHIDKLSFWLGETVFLVWNSVNDPLFGWMSDKKLLFTERVPSNGGLSPVAVVQQRLQQLGLVGPLFAFSFLTFWVSWAPAGLQFVCCLCLYDAFLTAVTLQHNALLADMAVSVTDRVRLSNHNAVASALASASVFASSAFWSRENPQAFRLFCVALAIVAAIGFMIFSHLLRSVYLDTERRHNAEPFSNHASQHEGEAGSIEAEVQVSLRQYIKQLSRHRNLLWFVAMNLIQVFHCHFNSNFFPLFLDHLLSHRISFTTGSLLLGMSYFAPHLMNLYFMQLCQRHGVYTIVKWLFSFKLVLSLFMLAAGPEHIGLLCLLIASNRVFTEGTCKLLYLVVSDLIDEDFVLHKRRHVASAMLFGMVAFVTRPGQTLAPLLGTWLLATLSGFDVFQHPSFQPLMTTAPISAFPRQSPGLNAPGEAKEALRQGCFALLVWVPAICGLGQLVIWSHFRLHGPYLQAVKSRRESPKSNWGMKDV</sequence>
<organism evidence="3 4">
    <name type="scientific">Eptatretus burgeri</name>
    <name type="common">Inshore hagfish</name>
    <dbReference type="NCBI Taxonomy" id="7764"/>
    <lineage>
        <taxon>Eukaryota</taxon>
        <taxon>Metazoa</taxon>
        <taxon>Chordata</taxon>
        <taxon>Craniata</taxon>
        <taxon>Vertebrata</taxon>
        <taxon>Cyclostomata</taxon>
        <taxon>Myxini</taxon>
        <taxon>Myxiniformes</taxon>
        <taxon>Myxinidae</taxon>
        <taxon>Eptatretinae</taxon>
        <taxon>Eptatretus</taxon>
    </lineage>
</organism>
<keyword evidence="2" id="KW-0472">Membrane</keyword>
<comment type="subcellular location">
    <subcellularLocation>
        <location evidence="1">Membrane</location>
        <topology evidence="1">Multi-pass membrane protein</topology>
    </subcellularLocation>
</comment>
<dbReference type="Proteomes" id="UP000694388">
    <property type="component" value="Unplaced"/>
</dbReference>
<evidence type="ECO:0000313" key="3">
    <source>
        <dbReference type="Ensembl" id="ENSEBUP00000026036.1"/>
    </source>
</evidence>
<protein>
    <submittedName>
        <fullName evidence="3">Major facilitator superfamily domain containing 13A</fullName>
    </submittedName>
</protein>
<evidence type="ECO:0000313" key="4">
    <source>
        <dbReference type="Proteomes" id="UP000694388"/>
    </source>
</evidence>
<dbReference type="OMA" id="WNSVNDP"/>
<dbReference type="PANTHER" id="PTHR28658">
    <property type="entry name" value="TRANSMEMBRANE PROTEIN 180"/>
    <property type="match status" value="1"/>
</dbReference>
<feature type="transmembrane region" description="Helical" evidence="2">
    <location>
        <begin position="184"/>
        <end position="207"/>
    </location>
</feature>
<dbReference type="AlphaFoldDB" id="A0A8C4R9D7"/>
<evidence type="ECO:0000256" key="1">
    <source>
        <dbReference type="ARBA" id="ARBA00004141"/>
    </source>
</evidence>
<keyword evidence="2" id="KW-0812">Transmembrane</keyword>
<proteinExistence type="predicted"/>